<dbReference type="InterPro" id="IPR005174">
    <property type="entry name" value="KIB1-4_b-propeller"/>
</dbReference>
<sequence>MGEEGSPSEFPDWANLPQEIVHLISEKVKSIVDYVRFRAVCSSWRSASLAIPRHLPPQLPWLLIAHVPQSKEDKGTRLFYDLWESKMHKFRFPEISQMNCYASYRGWVMFESCNGSQVLLLNPLTRTRIQLPSFTTPVKHIPDDLDDLYWYMPEKVTFSADPTDPNCRITVFLAGLWGGFYCLVGDPCWTWVTDFPEISAPLVDITYYRGRFYLLYKGGMEIVEANKPEEKIICEFEPELGVDFMPKFLLEGNSEVYVVAALPAAHAHDTKEGTEKNLEPKIRLYQFQEQPLKLRQLTDTSNTVIFKGASWLTVCPDDWDTLNGGSLYKVDCSCKLQKYLTVCYTIYFCKLDDSNYKPVVCNLGKELGTEGIAPLHDLGKELRLRLDAAAPTMWFQPSFV</sequence>
<protein>
    <recommendedName>
        <fullName evidence="1">F-box domain-containing protein</fullName>
    </recommendedName>
</protein>
<proteinExistence type="predicted"/>
<dbReference type="InterPro" id="IPR036047">
    <property type="entry name" value="F-box-like_dom_sf"/>
</dbReference>
<dbReference type="InterPro" id="IPR050942">
    <property type="entry name" value="F-box_BR-signaling"/>
</dbReference>
<dbReference type="SUPFAM" id="SSF81383">
    <property type="entry name" value="F-box domain"/>
    <property type="match status" value="1"/>
</dbReference>
<dbReference type="InterPro" id="IPR001810">
    <property type="entry name" value="F-box_dom"/>
</dbReference>
<evidence type="ECO:0000313" key="2">
    <source>
        <dbReference type="EMBL" id="KAJ3689771.1"/>
    </source>
</evidence>
<dbReference type="Proteomes" id="UP001210211">
    <property type="component" value="Unassembled WGS sequence"/>
</dbReference>
<organism evidence="2 3">
    <name type="scientific">Rhynchospora tenuis</name>
    <dbReference type="NCBI Taxonomy" id="198213"/>
    <lineage>
        <taxon>Eukaryota</taxon>
        <taxon>Viridiplantae</taxon>
        <taxon>Streptophyta</taxon>
        <taxon>Embryophyta</taxon>
        <taxon>Tracheophyta</taxon>
        <taxon>Spermatophyta</taxon>
        <taxon>Magnoliopsida</taxon>
        <taxon>Liliopsida</taxon>
        <taxon>Poales</taxon>
        <taxon>Cyperaceae</taxon>
        <taxon>Cyperoideae</taxon>
        <taxon>Rhynchosporeae</taxon>
        <taxon>Rhynchospora</taxon>
    </lineage>
</organism>
<dbReference type="PANTHER" id="PTHR44259">
    <property type="entry name" value="OS07G0183000 PROTEIN-RELATED"/>
    <property type="match status" value="1"/>
</dbReference>
<dbReference type="SMART" id="SM00256">
    <property type="entry name" value="FBOX"/>
    <property type="match status" value="1"/>
</dbReference>
<name>A0AAD5ZA98_9POAL</name>
<reference evidence="2 3" key="1">
    <citation type="journal article" date="2022" name="Cell">
        <title>Repeat-based holocentromeres influence genome architecture and karyotype evolution.</title>
        <authorList>
            <person name="Hofstatter P.G."/>
            <person name="Thangavel G."/>
            <person name="Lux T."/>
            <person name="Neumann P."/>
            <person name="Vondrak T."/>
            <person name="Novak P."/>
            <person name="Zhang M."/>
            <person name="Costa L."/>
            <person name="Castellani M."/>
            <person name="Scott A."/>
            <person name="Toegelov H."/>
            <person name="Fuchs J."/>
            <person name="Mata-Sucre Y."/>
            <person name="Dias Y."/>
            <person name="Vanzela A.L.L."/>
            <person name="Huettel B."/>
            <person name="Almeida C.C.S."/>
            <person name="Simkova H."/>
            <person name="Souza G."/>
            <person name="Pedrosa-Harand A."/>
            <person name="Macas J."/>
            <person name="Mayer K.F.X."/>
            <person name="Houben A."/>
            <person name="Marques A."/>
        </authorList>
    </citation>
    <scope>NUCLEOTIDE SEQUENCE [LARGE SCALE GENOMIC DNA]</scope>
    <source>
        <strain evidence="2">RhyTen1mFocal</strain>
    </source>
</reference>
<gene>
    <name evidence="2" type="ORF">LUZ61_018935</name>
</gene>
<evidence type="ECO:0000259" key="1">
    <source>
        <dbReference type="SMART" id="SM00256"/>
    </source>
</evidence>
<dbReference type="PANTHER" id="PTHR44259:SF114">
    <property type="entry name" value="OS06G0707300 PROTEIN"/>
    <property type="match status" value="1"/>
</dbReference>
<keyword evidence="3" id="KW-1185">Reference proteome</keyword>
<dbReference type="EMBL" id="JAMRDG010000002">
    <property type="protein sequence ID" value="KAJ3689771.1"/>
    <property type="molecule type" value="Genomic_DNA"/>
</dbReference>
<comment type="caution">
    <text evidence="2">The sequence shown here is derived from an EMBL/GenBank/DDBJ whole genome shotgun (WGS) entry which is preliminary data.</text>
</comment>
<dbReference type="AlphaFoldDB" id="A0AAD5ZA98"/>
<feature type="domain" description="F-box" evidence="1">
    <location>
        <begin position="16"/>
        <end position="58"/>
    </location>
</feature>
<dbReference type="Gene3D" id="1.20.1280.50">
    <property type="match status" value="1"/>
</dbReference>
<dbReference type="Pfam" id="PF03478">
    <property type="entry name" value="Beta-prop_KIB1-4"/>
    <property type="match status" value="1"/>
</dbReference>
<evidence type="ECO:0000313" key="3">
    <source>
        <dbReference type="Proteomes" id="UP001210211"/>
    </source>
</evidence>
<accession>A0AAD5ZA98</accession>